<evidence type="ECO:0000256" key="7">
    <source>
        <dbReference type="ARBA" id="ARBA00023065"/>
    </source>
</evidence>
<evidence type="ECO:0000256" key="1">
    <source>
        <dbReference type="ARBA" id="ARBA00004571"/>
    </source>
</evidence>
<feature type="domain" description="TonB-dependent receptor plug" evidence="15">
    <location>
        <begin position="56"/>
        <end position="162"/>
    </location>
</feature>
<evidence type="ECO:0000256" key="5">
    <source>
        <dbReference type="ARBA" id="ARBA00022692"/>
    </source>
</evidence>
<comment type="subcellular location">
    <subcellularLocation>
        <location evidence="1 11">Cell outer membrane</location>
        <topology evidence="1 11">Multi-pass membrane protein</topology>
    </subcellularLocation>
</comment>
<comment type="caution">
    <text evidence="16">The sequence shown here is derived from an EMBL/GenBank/DDBJ whole genome shotgun (WGS) entry which is preliminary data.</text>
</comment>
<dbReference type="AlphaFoldDB" id="A0A7X1F850"/>
<gene>
    <name evidence="16" type="ORF">H7F49_09810</name>
</gene>
<dbReference type="InterPro" id="IPR037066">
    <property type="entry name" value="Plug_dom_sf"/>
</dbReference>
<keyword evidence="8 12" id="KW-0798">TonB box</keyword>
<dbReference type="InterPro" id="IPR039426">
    <property type="entry name" value="TonB-dep_rcpt-like"/>
</dbReference>
<evidence type="ECO:0000256" key="13">
    <source>
        <dbReference type="SAM" id="SignalP"/>
    </source>
</evidence>
<feature type="chain" id="PRO_5031391173" evidence="13">
    <location>
        <begin position="33"/>
        <end position="849"/>
    </location>
</feature>
<keyword evidence="13" id="KW-0732">Signal</keyword>
<evidence type="ECO:0000313" key="16">
    <source>
        <dbReference type="EMBL" id="MBC2651999.1"/>
    </source>
</evidence>
<dbReference type="InterPro" id="IPR000531">
    <property type="entry name" value="Beta-barrel_TonB"/>
</dbReference>
<dbReference type="Pfam" id="PF07715">
    <property type="entry name" value="Plug"/>
    <property type="match status" value="1"/>
</dbReference>
<keyword evidence="2 11" id="KW-0813">Transport</keyword>
<evidence type="ECO:0000256" key="10">
    <source>
        <dbReference type="ARBA" id="ARBA00023237"/>
    </source>
</evidence>
<evidence type="ECO:0000259" key="15">
    <source>
        <dbReference type="Pfam" id="PF07715"/>
    </source>
</evidence>
<evidence type="ECO:0000256" key="6">
    <source>
        <dbReference type="ARBA" id="ARBA00023004"/>
    </source>
</evidence>
<keyword evidence="10 11" id="KW-0998">Cell outer membrane</keyword>
<comment type="similarity">
    <text evidence="11 12">Belongs to the TonB-dependent receptor family.</text>
</comment>
<keyword evidence="16" id="KW-0675">Receptor</keyword>
<dbReference type="PROSITE" id="PS52016">
    <property type="entry name" value="TONB_DEPENDENT_REC_3"/>
    <property type="match status" value="1"/>
</dbReference>
<evidence type="ECO:0000313" key="17">
    <source>
        <dbReference type="Proteomes" id="UP000520156"/>
    </source>
</evidence>
<feature type="signal peptide" evidence="13">
    <location>
        <begin position="1"/>
        <end position="32"/>
    </location>
</feature>
<keyword evidence="9 11" id="KW-0472">Membrane</keyword>
<name>A0A7X1F850_9SPHN</name>
<dbReference type="EMBL" id="JACLAU010000013">
    <property type="protein sequence ID" value="MBC2651999.1"/>
    <property type="molecule type" value="Genomic_DNA"/>
</dbReference>
<dbReference type="GO" id="GO:0006826">
    <property type="term" value="P:iron ion transport"/>
    <property type="evidence" value="ECO:0007669"/>
    <property type="project" value="UniProtKB-KW"/>
</dbReference>
<accession>A0A7X1F850</accession>
<keyword evidence="5 11" id="KW-0812">Transmembrane</keyword>
<keyword evidence="17" id="KW-1185">Reference proteome</keyword>
<dbReference type="Proteomes" id="UP000520156">
    <property type="component" value="Unassembled WGS sequence"/>
</dbReference>
<proteinExistence type="inferred from homology"/>
<evidence type="ECO:0000256" key="4">
    <source>
        <dbReference type="ARBA" id="ARBA00022496"/>
    </source>
</evidence>
<evidence type="ECO:0000256" key="11">
    <source>
        <dbReference type="PROSITE-ProRule" id="PRU01360"/>
    </source>
</evidence>
<keyword evidence="3 11" id="KW-1134">Transmembrane beta strand</keyword>
<keyword evidence="7" id="KW-0406">Ion transport</keyword>
<evidence type="ECO:0000256" key="8">
    <source>
        <dbReference type="ARBA" id="ARBA00023077"/>
    </source>
</evidence>
<dbReference type="GO" id="GO:0009279">
    <property type="term" value="C:cell outer membrane"/>
    <property type="evidence" value="ECO:0007669"/>
    <property type="project" value="UniProtKB-SubCell"/>
</dbReference>
<reference evidence="16 17" key="1">
    <citation type="submission" date="2020-08" db="EMBL/GenBank/DDBJ databases">
        <title>The genome sequence of Novosphingobium flavum 4Y4.</title>
        <authorList>
            <person name="Liu Y."/>
        </authorList>
    </citation>
    <scope>NUCLEOTIDE SEQUENCE [LARGE SCALE GENOMIC DNA]</scope>
    <source>
        <strain evidence="16 17">4Y4</strain>
    </source>
</reference>
<dbReference type="Gene3D" id="2.40.170.20">
    <property type="entry name" value="TonB-dependent receptor, beta-barrel domain"/>
    <property type="match status" value="1"/>
</dbReference>
<dbReference type="PANTHER" id="PTHR32552">
    <property type="entry name" value="FERRICHROME IRON RECEPTOR-RELATED"/>
    <property type="match status" value="1"/>
</dbReference>
<evidence type="ECO:0000256" key="12">
    <source>
        <dbReference type="RuleBase" id="RU003357"/>
    </source>
</evidence>
<evidence type="ECO:0000256" key="2">
    <source>
        <dbReference type="ARBA" id="ARBA00022448"/>
    </source>
</evidence>
<dbReference type="Gene3D" id="2.170.130.10">
    <property type="entry name" value="TonB-dependent receptor, plug domain"/>
    <property type="match status" value="1"/>
</dbReference>
<feature type="domain" description="TonB-dependent receptor-like beta-barrel" evidence="14">
    <location>
        <begin position="266"/>
        <end position="813"/>
    </location>
</feature>
<evidence type="ECO:0000259" key="14">
    <source>
        <dbReference type="Pfam" id="PF00593"/>
    </source>
</evidence>
<dbReference type="Pfam" id="PF00593">
    <property type="entry name" value="TonB_dep_Rec_b-barrel"/>
    <property type="match status" value="1"/>
</dbReference>
<sequence>MSSLGNTRRSGAAWLLSASALATVLGGAPALAQDAAGANEEGGEIIVTARRQSERLQDVPASVAVLTAAALARTGATRAEDFTKLTPGVTIVTGTAEAGDTQINIRGMNGARDAESSVALVVDGILKTNTAQLNQAQGTLSQVEILKGPQGAIYGRNAAAGAIVVQTIKPGDHLEGGAALSYANNNTWVARANVAGPLSEGVGFVLSGMYDRTDGFFRNKFLNNAAVVDDHRSWSVDGRIMADVGANTKLDLKARYAEFHGASLPFNAAFALPNFGAVNPAFYEDVNKHPFNFYSNIRPTNDQTSFDISLKLEHDLGKAKLIGWLLYSNINQDLVADGTSADFARYISASNPAGQAAVNKCFSSTAALTGYAVNQPGFIGQIPVPFLFAPANGSTFGPYSPSTCDGIQYQLRKQKDISAEIRLVSNDSGPVSWQIGGYYLNIDRTTGVSLGADLGQGVIKQLYNAPNSANPTSLLLADKFKTDVFAGFGSVEWKPSDQVNAGFALRYDSESRKTSSLVPIATDPFTGGPINPGQAFGPLKPAQKTFSLLEPKITLSWKPTEGLNFYGNWGIGFKSGGFNNQGSSAVVNASFNNGVTPGTINAGVNITDQYRREKSSAFEVGIKGSLFDDRVTFDLAGYYTRVTDMQFFEFFVGSFGLLRVVSNIDRVDITGAELSVNARLVPGWRVFGSANLTDSEIKKNSARPYTVGNKSPYTADYTINLGTEITHNFEGVGKFLLRGDYRITGATWFSTVQNQVRPTIFSGLLPISALSAFPPSTGNANYSLSRRNAFAVADLRASLEMGNVTVTGFARNLFNRKFLAEVIPAIEFGGSFISPGARRTVGAEVAYKF</sequence>
<dbReference type="PANTHER" id="PTHR32552:SF81">
    <property type="entry name" value="TONB-DEPENDENT OUTER MEMBRANE RECEPTOR"/>
    <property type="match status" value="1"/>
</dbReference>
<dbReference type="SUPFAM" id="SSF56935">
    <property type="entry name" value="Porins"/>
    <property type="match status" value="1"/>
</dbReference>
<dbReference type="InterPro" id="IPR012910">
    <property type="entry name" value="Plug_dom"/>
</dbReference>
<protein>
    <submittedName>
        <fullName evidence="16">TonB-dependent receptor</fullName>
    </submittedName>
</protein>
<evidence type="ECO:0000256" key="3">
    <source>
        <dbReference type="ARBA" id="ARBA00022452"/>
    </source>
</evidence>
<evidence type="ECO:0000256" key="9">
    <source>
        <dbReference type="ARBA" id="ARBA00023136"/>
    </source>
</evidence>
<dbReference type="InterPro" id="IPR036942">
    <property type="entry name" value="Beta-barrel_TonB_sf"/>
</dbReference>
<keyword evidence="4" id="KW-0410">Iron transport</keyword>
<organism evidence="16 17">
    <name type="scientific">Novosphingobium aerophilum</name>
    <dbReference type="NCBI Taxonomy" id="2839843"/>
    <lineage>
        <taxon>Bacteria</taxon>
        <taxon>Pseudomonadati</taxon>
        <taxon>Pseudomonadota</taxon>
        <taxon>Alphaproteobacteria</taxon>
        <taxon>Sphingomonadales</taxon>
        <taxon>Sphingomonadaceae</taxon>
        <taxon>Novosphingobium</taxon>
    </lineage>
</organism>
<keyword evidence="6" id="KW-0408">Iron</keyword>